<organism evidence="2 3">
    <name type="scientific">Glossina austeni</name>
    <name type="common">Savannah tsetse fly</name>
    <dbReference type="NCBI Taxonomy" id="7395"/>
    <lineage>
        <taxon>Eukaryota</taxon>
        <taxon>Metazoa</taxon>
        <taxon>Ecdysozoa</taxon>
        <taxon>Arthropoda</taxon>
        <taxon>Hexapoda</taxon>
        <taxon>Insecta</taxon>
        <taxon>Pterygota</taxon>
        <taxon>Neoptera</taxon>
        <taxon>Endopterygota</taxon>
        <taxon>Diptera</taxon>
        <taxon>Brachycera</taxon>
        <taxon>Muscomorpha</taxon>
        <taxon>Hippoboscoidea</taxon>
        <taxon>Glossinidae</taxon>
        <taxon>Glossina</taxon>
    </lineage>
</organism>
<evidence type="ECO:0000313" key="3">
    <source>
        <dbReference type="Proteomes" id="UP000078200"/>
    </source>
</evidence>
<proteinExistence type="predicted"/>
<accession>A0A1A9VGX6</accession>
<keyword evidence="3" id="KW-1185">Reference proteome</keyword>
<name>A0A1A9VGX6_GLOAU</name>
<dbReference type="EnsemblMetazoa" id="GAUT036840-RA">
    <property type="protein sequence ID" value="GAUT036840-PA"/>
    <property type="gene ID" value="GAUT036840"/>
</dbReference>
<dbReference type="VEuPathDB" id="VectorBase:GAUT036840"/>
<protein>
    <submittedName>
        <fullName evidence="2">Uncharacterized protein</fullName>
    </submittedName>
</protein>
<evidence type="ECO:0000256" key="1">
    <source>
        <dbReference type="SAM" id="MobiDB-lite"/>
    </source>
</evidence>
<dbReference type="STRING" id="7395.A0A1A9VGX6"/>
<evidence type="ECO:0000313" key="2">
    <source>
        <dbReference type="EnsemblMetazoa" id="GAUT036840-PA"/>
    </source>
</evidence>
<dbReference type="Proteomes" id="UP000078200">
    <property type="component" value="Unassembled WGS sequence"/>
</dbReference>
<sequence length="497" mass="57816">MDGMEQLEEIFDKQLNSMKGDLTRLQTTLTSNVEEDVKLIEQSVKAYLYSENNEFINKTEERFQIIEDYIFKSIGLKQRQQQDKDVKKGRLTKKMVGNPMPFTITTPQADSNSKTVEFNLTLPNDDVLRINILFVKMKVSEALETKNNDYLLRDQGDDTTLTTSTTISPPVETPTTQQQLEQEKTTEQRALKYFSVDDAIEAFRKSLINSEMDIGGILEAEKPFYRHFNLKYENVDVPIRCTYKSIYEQRELKINCFEYREFEQERILSNGEIEKLVTQISEDKISTTTRTTTATTISPRISTLQTNNNKSARHGAYKLFTINDVIEAFKKDLIEKETNIGGIIESALVFHRHFNLKYENCEIRVKCSYYSNYVYRKLNIYCFEFNDIPSNFDGYDGGGGGGNQRENSNINERENQYEASPLFGRPENDIYVRTIAINDYLQTFHMSIQTFSNIVSDEDRKKLISIQAHLEDLNNHRIIQNKYGEHYEGCVWSEHEQ</sequence>
<dbReference type="AlphaFoldDB" id="A0A1A9VGX6"/>
<feature type="region of interest" description="Disordered" evidence="1">
    <location>
        <begin position="154"/>
        <end position="179"/>
    </location>
</feature>
<reference evidence="2" key="1">
    <citation type="submission" date="2020-05" db="UniProtKB">
        <authorList>
            <consortium name="EnsemblMetazoa"/>
        </authorList>
    </citation>
    <scope>IDENTIFICATION</scope>
    <source>
        <strain evidence="2">TTRI</strain>
    </source>
</reference>